<dbReference type="Proteomes" id="UP000190787">
    <property type="component" value="Unassembled WGS sequence"/>
</dbReference>
<reference evidence="2 3" key="1">
    <citation type="submission" date="2016-11" db="EMBL/GenBank/DDBJ databases">
        <title>A multilocus sequence analysis scheme for characterization of bacteria in the genus Thioclava.</title>
        <authorList>
            <person name="Liu Y."/>
            <person name="Shao Z."/>
        </authorList>
    </citation>
    <scope>NUCLEOTIDE SEQUENCE [LARGE SCALE GENOMIC DNA]</scope>
    <source>
        <strain evidence="2 3">TAW-CT134</strain>
    </source>
</reference>
<name>A0ABX3MVK0_9RHOB</name>
<dbReference type="Pfam" id="PF24891">
    <property type="entry name" value="DUF7742"/>
    <property type="match status" value="1"/>
</dbReference>
<accession>A0ABX3MVK0</accession>
<dbReference type="InterPro" id="IPR056644">
    <property type="entry name" value="DUF7742"/>
</dbReference>
<dbReference type="EMBL" id="MPZV01000003">
    <property type="protein sequence ID" value="OOY23710.1"/>
    <property type="molecule type" value="Genomic_DNA"/>
</dbReference>
<dbReference type="RefSeq" id="WP_078605628.1">
    <property type="nucleotide sequence ID" value="NZ_MPZV01000003.1"/>
</dbReference>
<evidence type="ECO:0000313" key="3">
    <source>
        <dbReference type="Proteomes" id="UP000190787"/>
    </source>
</evidence>
<feature type="domain" description="DUF7742" evidence="1">
    <location>
        <begin position="2"/>
        <end position="85"/>
    </location>
</feature>
<organism evidence="2 3">
    <name type="scientific">Thioclava sediminum</name>
    <dbReference type="NCBI Taxonomy" id="1915319"/>
    <lineage>
        <taxon>Bacteria</taxon>
        <taxon>Pseudomonadati</taxon>
        <taxon>Pseudomonadota</taxon>
        <taxon>Alphaproteobacteria</taxon>
        <taxon>Rhodobacterales</taxon>
        <taxon>Paracoccaceae</taxon>
        <taxon>Thioclava</taxon>
    </lineage>
</organism>
<keyword evidence="3" id="KW-1185">Reference proteome</keyword>
<comment type="caution">
    <text evidence="2">The sequence shown here is derived from an EMBL/GenBank/DDBJ whole genome shotgun (WGS) entry which is preliminary data.</text>
</comment>
<proteinExistence type="predicted"/>
<evidence type="ECO:0000259" key="1">
    <source>
        <dbReference type="Pfam" id="PF24891"/>
    </source>
</evidence>
<protein>
    <recommendedName>
        <fullName evidence="1">DUF7742 domain-containing protein</fullName>
    </recommendedName>
</protein>
<gene>
    <name evidence="2" type="ORF">BMI91_14685</name>
</gene>
<sequence>MRAVLDGDLMALARVVMLWPDEQRPDQLLRLLDRVHAADLYCKRFRRAHPHWGNGSVLSMALGLPRAKAGPGDPRYLQALGYVCAGMAAWRLTRQPLKRNDEMPLPLFAGKPMC</sequence>
<evidence type="ECO:0000313" key="2">
    <source>
        <dbReference type="EMBL" id="OOY23710.1"/>
    </source>
</evidence>